<name>A0A5R8MI09_9GAMM</name>
<dbReference type="Proteomes" id="UP000306973">
    <property type="component" value="Unassembled WGS sequence"/>
</dbReference>
<gene>
    <name evidence="1" type="ORF">FEI13_08800</name>
</gene>
<reference evidence="1 2" key="1">
    <citation type="journal article" date="2007" name="Int. J. Syst. Evol. Microbiol.">
        <title>Halomonas saccharevitans sp. nov., Halomonas arcis sp. nov. and Halomonas subterranea sp. nov., halophilic bacteria isolated from hypersaline environments of China.</title>
        <authorList>
            <person name="Xu X.W."/>
            <person name="Wu Y.H."/>
            <person name="Zhou Z."/>
            <person name="Wang C.S."/>
            <person name="Zhou Y.G."/>
            <person name="Zhang H.B."/>
            <person name="Wang Y."/>
            <person name="Wu M."/>
        </authorList>
    </citation>
    <scope>NUCLEOTIDE SEQUENCE [LARGE SCALE GENOMIC DNA]</scope>
    <source>
        <strain evidence="1 2">TBZ3</strain>
    </source>
</reference>
<keyword evidence="2" id="KW-1185">Reference proteome</keyword>
<dbReference type="RefSeq" id="WP_138181166.1">
    <property type="nucleotide sequence ID" value="NZ_VBUI01000011.1"/>
</dbReference>
<accession>A0A5R8MI09</accession>
<dbReference type="AlphaFoldDB" id="A0A5R8MI09"/>
<evidence type="ECO:0000313" key="2">
    <source>
        <dbReference type="Proteomes" id="UP000306973"/>
    </source>
</evidence>
<comment type="caution">
    <text evidence="1">The sequence shown here is derived from an EMBL/GenBank/DDBJ whole genome shotgun (WGS) entry which is preliminary data.</text>
</comment>
<sequence>MRDVSVQGSLVGFFDMIQGLEGTRTAIATLLQDTLHITYYLDGKASPFFALSEGVRAHPALSLRCISTPAPTFSRFR</sequence>
<proteinExistence type="predicted"/>
<organism evidence="1 2">
    <name type="scientific">Halomonas urmiana</name>
    <dbReference type="NCBI Taxonomy" id="490901"/>
    <lineage>
        <taxon>Bacteria</taxon>
        <taxon>Pseudomonadati</taxon>
        <taxon>Pseudomonadota</taxon>
        <taxon>Gammaproteobacteria</taxon>
        <taxon>Oceanospirillales</taxon>
        <taxon>Halomonadaceae</taxon>
        <taxon>Halomonas</taxon>
    </lineage>
</organism>
<evidence type="ECO:0000313" key="1">
    <source>
        <dbReference type="EMBL" id="TLF50762.1"/>
    </source>
</evidence>
<protein>
    <submittedName>
        <fullName evidence="1">Uncharacterized protein</fullName>
    </submittedName>
</protein>
<dbReference type="EMBL" id="VBUI01000011">
    <property type="protein sequence ID" value="TLF50762.1"/>
    <property type="molecule type" value="Genomic_DNA"/>
</dbReference>